<dbReference type="Proteomes" id="UP001432075">
    <property type="component" value="Chromosome"/>
</dbReference>
<sequence>MPVDPTDPDTFEDHFREVRDADAPEVADGDAAEQARVVMLDEDDYR</sequence>
<reference evidence="1" key="1">
    <citation type="submission" date="2022-10" db="EMBL/GenBank/DDBJ databases">
        <title>The complete genomes of actinobacterial strains from the NBC collection.</title>
        <authorList>
            <person name="Joergensen T.S."/>
            <person name="Alvarez Arevalo M."/>
            <person name="Sterndorff E.B."/>
            <person name="Faurdal D."/>
            <person name="Vuksanovic O."/>
            <person name="Mourched A.-S."/>
            <person name="Charusanti P."/>
            <person name="Shaw S."/>
            <person name="Blin K."/>
            <person name="Weber T."/>
        </authorList>
    </citation>
    <scope>NUCLEOTIDE SEQUENCE</scope>
    <source>
        <strain evidence="1">NBC_00283</strain>
    </source>
</reference>
<gene>
    <name evidence="1" type="ORF">OHU17_32560</name>
</gene>
<proteinExistence type="predicted"/>
<evidence type="ECO:0000313" key="2">
    <source>
        <dbReference type="Proteomes" id="UP001432075"/>
    </source>
</evidence>
<evidence type="ECO:0000313" key="1">
    <source>
        <dbReference type="EMBL" id="WUO50193.1"/>
    </source>
</evidence>
<protein>
    <submittedName>
        <fullName evidence="1">Uncharacterized protein</fullName>
    </submittedName>
</protein>
<name>A0ABZ1RU83_9ACTN</name>
<accession>A0ABZ1RU83</accession>
<keyword evidence="2" id="KW-1185">Reference proteome</keyword>
<organism evidence="1 2">
    <name type="scientific">Streptomyces goshikiensis</name>
    <dbReference type="NCBI Taxonomy" id="1942"/>
    <lineage>
        <taxon>Bacteria</taxon>
        <taxon>Bacillati</taxon>
        <taxon>Actinomycetota</taxon>
        <taxon>Actinomycetes</taxon>
        <taxon>Kitasatosporales</taxon>
        <taxon>Streptomycetaceae</taxon>
        <taxon>Streptomyces</taxon>
    </lineage>
</organism>
<dbReference type="RefSeq" id="WP_164495736.1">
    <property type="nucleotide sequence ID" value="NZ_BMVE01000010.1"/>
</dbReference>
<dbReference type="EMBL" id="CP108057">
    <property type="protein sequence ID" value="WUO50193.1"/>
    <property type="molecule type" value="Genomic_DNA"/>
</dbReference>